<dbReference type="Proteomes" id="UP000199208">
    <property type="component" value="Unassembled WGS sequence"/>
</dbReference>
<dbReference type="RefSeq" id="WP_242870897.1">
    <property type="nucleotide sequence ID" value="NZ_FMWL01000014.1"/>
</dbReference>
<dbReference type="AlphaFoldDB" id="A0A1G5S346"/>
<evidence type="ECO:0000313" key="2">
    <source>
        <dbReference type="EMBL" id="SCZ80743.1"/>
    </source>
</evidence>
<sequence length="149" mass="16347">MSKALEMERDSAAMAYDYEVVKEDFAHAGAASSDIKKKCREIGLDKDLIRRIAVMTYEAEINIVIHSEGGVITVMIMGDRIEIWAVDRGPGIEDVALAMTAGYSTAKTSAREMGFGAGMGLPNMKKCCDEFYIESAKGEPTRIKMVIQI</sequence>
<evidence type="ECO:0000313" key="3">
    <source>
        <dbReference type="Proteomes" id="UP000199208"/>
    </source>
</evidence>
<dbReference type="STRING" id="1120920.SAMN03080599_02422"/>
<dbReference type="InterPro" id="IPR003594">
    <property type="entry name" value="HATPase_dom"/>
</dbReference>
<keyword evidence="2" id="KW-0808">Transferase</keyword>
<organism evidence="2 3">
    <name type="scientific">Acidaminobacter hydrogenoformans DSM 2784</name>
    <dbReference type="NCBI Taxonomy" id="1120920"/>
    <lineage>
        <taxon>Bacteria</taxon>
        <taxon>Bacillati</taxon>
        <taxon>Bacillota</taxon>
        <taxon>Clostridia</taxon>
        <taxon>Peptostreptococcales</taxon>
        <taxon>Acidaminobacteraceae</taxon>
        <taxon>Acidaminobacter</taxon>
    </lineage>
</organism>
<dbReference type="Gene3D" id="3.30.565.10">
    <property type="entry name" value="Histidine kinase-like ATPase, C-terminal domain"/>
    <property type="match status" value="1"/>
</dbReference>
<accession>A0A1G5S346</accession>
<keyword evidence="3" id="KW-1185">Reference proteome</keyword>
<proteinExistence type="predicted"/>
<feature type="domain" description="Histidine kinase/HSP90-like ATPase" evidence="1">
    <location>
        <begin position="53"/>
        <end position="146"/>
    </location>
</feature>
<dbReference type="InterPro" id="IPR036890">
    <property type="entry name" value="HATPase_C_sf"/>
</dbReference>
<dbReference type="EMBL" id="FMWL01000014">
    <property type="protein sequence ID" value="SCZ80743.1"/>
    <property type="molecule type" value="Genomic_DNA"/>
</dbReference>
<keyword evidence="2" id="KW-0418">Kinase</keyword>
<gene>
    <name evidence="2" type="ORF">SAMN03080599_02422</name>
</gene>
<reference evidence="2 3" key="1">
    <citation type="submission" date="2016-10" db="EMBL/GenBank/DDBJ databases">
        <authorList>
            <person name="de Groot N.N."/>
        </authorList>
    </citation>
    <scope>NUCLEOTIDE SEQUENCE [LARGE SCALE GENOMIC DNA]</scope>
    <source>
        <strain evidence="2 3">DSM 2784</strain>
    </source>
</reference>
<name>A0A1G5S346_9FIRM</name>
<dbReference type="SUPFAM" id="SSF55874">
    <property type="entry name" value="ATPase domain of HSP90 chaperone/DNA topoisomerase II/histidine kinase"/>
    <property type="match status" value="1"/>
</dbReference>
<dbReference type="GO" id="GO:0016301">
    <property type="term" value="F:kinase activity"/>
    <property type="evidence" value="ECO:0007669"/>
    <property type="project" value="UniProtKB-KW"/>
</dbReference>
<dbReference type="Pfam" id="PF02518">
    <property type="entry name" value="HATPase_c"/>
    <property type="match status" value="1"/>
</dbReference>
<evidence type="ECO:0000259" key="1">
    <source>
        <dbReference type="Pfam" id="PF02518"/>
    </source>
</evidence>
<protein>
    <submittedName>
        <fullName evidence="2">Anti-sigma regulatory factor (Ser/Thr protein kinase)</fullName>
    </submittedName>
</protein>